<protein>
    <submittedName>
        <fullName evidence="2">Uncharacterized protein</fullName>
    </submittedName>
</protein>
<dbReference type="GeneID" id="73340455"/>
<reference evidence="2" key="1">
    <citation type="journal article" date="2021" name="Mol. Plant Microbe Interact.">
        <title>Complete Genome Sequence of the Plant-Pathogenic Fungus Colletotrichum lupini.</title>
        <authorList>
            <person name="Baroncelli R."/>
            <person name="Pensec F."/>
            <person name="Da Lio D."/>
            <person name="Boufleur T."/>
            <person name="Vicente I."/>
            <person name="Sarrocco S."/>
            <person name="Picot A."/>
            <person name="Baraldi E."/>
            <person name="Sukno S."/>
            <person name="Thon M."/>
            <person name="Le Floch G."/>
        </authorList>
    </citation>
    <scope>NUCLEOTIDE SEQUENCE</scope>
    <source>
        <strain evidence="2">IMI 504893</strain>
    </source>
</reference>
<dbReference type="KEGG" id="clup:CLUP02_06446"/>
<feature type="region of interest" description="Disordered" evidence="1">
    <location>
        <begin position="85"/>
        <end position="105"/>
    </location>
</feature>
<evidence type="ECO:0000256" key="1">
    <source>
        <dbReference type="SAM" id="MobiDB-lite"/>
    </source>
</evidence>
<organism evidence="2 3">
    <name type="scientific">Colletotrichum lupini</name>
    <dbReference type="NCBI Taxonomy" id="145971"/>
    <lineage>
        <taxon>Eukaryota</taxon>
        <taxon>Fungi</taxon>
        <taxon>Dikarya</taxon>
        <taxon>Ascomycota</taxon>
        <taxon>Pezizomycotina</taxon>
        <taxon>Sordariomycetes</taxon>
        <taxon>Hypocreomycetidae</taxon>
        <taxon>Glomerellales</taxon>
        <taxon>Glomerellaceae</taxon>
        <taxon>Colletotrichum</taxon>
        <taxon>Colletotrichum acutatum species complex</taxon>
    </lineage>
</organism>
<gene>
    <name evidence="2" type="ORF">CLUP02_06446</name>
</gene>
<sequence length="465" mass="50696">MADDKDMSFLMVDSHTGSRQAGRHTYYPLPHGGRRSIRVDCPALVPLCLYAVVLRSPFDYVIIELDQSTDRRKLALKPELTRGRAEFTKNGTSNSPSRLQSGGEKFQRTRQKWILLGLGDTRKIGRLVLAESHPLRLQPTIRYARGSAQPYNRDDEFLEKQPPPSLALATAAAGWSFQLALACCATLLGVCCKYLSAQSCIQHVMPTETIRAEGDMIQASEARVGELVIGKLLAAADESLGPLEESAFVPQLPPANKAPANATFPERRLGAAIPSVGVTLVAHLPLQFLQKTLSQVVSSCIGIRLQGRMTSWTRAPALWNVSILIAILLGAPNSQHRTLGIDRRCRQSPHATGSTLLSELRTRRDSSTEIGNREPSIIDGIGFIRATHTHYHLVAKLFCLNCIGLIGGEASECTPGKNSVANRSVQICSGQGLKYAACQRGSEMFKVSKAPQGSWNIDRSLPLLS</sequence>
<feature type="compositionally biased region" description="Polar residues" evidence="1">
    <location>
        <begin position="89"/>
        <end position="100"/>
    </location>
</feature>
<dbReference type="RefSeq" id="XP_049142588.1">
    <property type="nucleotide sequence ID" value="XM_049285445.1"/>
</dbReference>
<dbReference type="AlphaFoldDB" id="A0A9Q8WFQ6"/>
<evidence type="ECO:0000313" key="3">
    <source>
        <dbReference type="Proteomes" id="UP000830671"/>
    </source>
</evidence>
<accession>A0A9Q8WFQ6</accession>
<name>A0A9Q8WFQ6_9PEZI</name>
<proteinExistence type="predicted"/>
<dbReference type="Proteomes" id="UP000830671">
    <property type="component" value="Chromosome 3"/>
</dbReference>
<dbReference type="EMBL" id="CP019475">
    <property type="protein sequence ID" value="UQC80960.1"/>
    <property type="molecule type" value="Genomic_DNA"/>
</dbReference>
<keyword evidence="3" id="KW-1185">Reference proteome</keyword>
<evidence type="ECO:0000313" key="2">
    <source>
        <dbReference type="EMBL" id="UQC80960.1"/>
    </source>
</evidence>